<evidence type="ECO:0000313" key="2">
    <source>
        <dbReference type="EnsemblPlants" id="cds.evm.model.08.1851"/>
    </source>
</evidence>
<dbReference type="InterPro" id="IPR036397">
    <property type="entry name" value="RNaseH_sf"/>
</dbReference>
<accession>A0A803QA02</accession>
<reference evidence="2" key="2">
    <citation type="submission" date="2021-03" db="UniProtKB">
        <authorList>
            <consortium name="EnsemblPlants"/>
        </authorList>
    </citation>
    <scope>IDENTIFICATION</scope>
</reference>
<evidence type="ECO:0000259" key="1">
    <source>
        <dbReference type="Pfam" id="PF13456"/>
    </source>
</evidence>
<dbReference type="GO" id="GO:0003676">
    <property type="term" value="F:nucleic acid binding"/>
    <property type="evidence" value="ECO:0007669"/>
    <property type="project" value="InterPro"/>
</dbReference>
<dbReference type="Gramene" id="evm.model.08.1851">
    <property type="protein sequence ID" value="cds.evm.model.08.1851"/>
    <property type="gene ID" value="evm.TU.08.1851"/>
</dbReference>
<dbReference type="InterPro" id="IPR012337">
    <property type="entry name" value="RNaseH-like_sf"/>
</dbReference>
<dbReference type="InterPro" id="IPR044730">
    <property type="entry name" value="RNase_H-like_dom_plant"/>
</dbReference>
<dbReference type="SUPFAM" id="SSF53098">
    <property type="entry name" value="Ribonuclease H-like"/>
    <property type="match status" value="1"/>
</dbReference>
<proteinExistence type="predicted"/>
<dbReference type="InterPro" id="IPR002156">
    <property type="entry name" value="RNaseH_domain"/>
</dbReference>
<name>A0A803QA02_CANSA</name>
<dbReference type="Proteomes" id="UP000596661">
    <property type="component" value="Chromosome 8"/>
</dbReference>
<dbReference type="Pfam" id="PF13456">
    <property type="entry name" value="RVT_3"/>
    <property type="match status" value="1"/>
</dbReference>
<dbReference type="AlphaFoldDB" id="A0A803QA02"/>
<reference evidence="2" key="1">
    <citation type="submission" date="2018-11" db="EMBL/GenBank/DDBJ databases">
        <authorList>
            <person name="Grassa J C."/>
        </authorList>
    </citation>
    <scope>NUCLEOTIDE SEQUENCE [LARGE SCALE GENOMIC DNA]</scope>
</reference>
<dbReference type="PANTHER" id="PTHR34146">
    <property type="entry name" value="POLYNUCLEOTIDYL TRANSFERASE, RIBONUCLEASE H-LIKE SUPERFAMILY PROTEIN-RELATED"/>
    <property type="match status" value="1"/>
</dbReference>
<dbReference type="PANTHER" id="PTHR34146:SF3">
    <property type="entry name" value="POLYNUCLEOTIDYL TRANSFERASE, RIBONUCLEASE H-LIKE SUPERFAMILY PROTEIN"/>
    <property type="match status" value="1"/>
</dbReference>
<keyword evidence="3" id="KW-1185">Reference proteome</keyword>
<feature type="domain" description="RNase H type-1" evidence="1">
    <location>
        <begin position="15"/>
        <end position="133"/>
    </location>
</feature>
<protein>
    <recommendedName>
        <fullName evidence="1">RNase H type-1 domain-containing protein</fullName>
    </recommendedName>
</protein>
<sequence>MLPGVAGERYVIFTDASWVKGAAGVAAIGVDRVKGQWFVKAQRTHSNSVLEAELKAILLALNWAVEEGRNEVIILSDSKIAIDALILAERPPEWKSSNIFFDIINVSKKLLVCNFFFISRSLNLLADGMAKSARVAEDQAVLYQGEGVPPVIPIVLSN</sequence>
<dbReference type="EMBL" id="UZAU01000717">
    <property type="status" value="NOT_ANNOTATED_CDS"/>
    <property type="molecule type" value="Genomic_DNA"/>
</dbReference>
<dbReference type="CDD" id="cd06222">
    <property type="entry name" value="RNase_H_like"/>
    <property type="match status" value="1"/>
</dbReference>
<dbReference type="Gene3D" id="3.30.420.10">
    <property type="entry name" value="Ribonuclease H-like superfamily/Ribonuclease H"/>
    <property type="match status" value="1"/>
</dbReference>
<organism evidence="2 3">
    <name type="scientific">Cannabis sativa</name>
    <name type="common">Hemp</name>
    <name type="synonym">Marijuana</name>
    <dbReference type="NCBI Taxonomy" id="3483"/>
    <lineage>
        <taxon>Eukaryota</taxon>
        <taxon>Viridiplantae</taxon>
        <taxon>Streptophyta</taxon>
        <taxon>Embryophyta</taxon>
        <taxon>Tracheophyta</taxon>
        <taxon>Spermatophyta</taxon>
        <taxon>Magnoliopsida</taxon>
        <taxon>eudicotyledons</taxon>
        <taxon>Gunneridae</taxon>
        <taxon>Pentapetalae</taxon>
        <taxon>rosids</taxon>
        <taxon>fabids</taxon>
        <taxon>Rosales</taxon>
        <taxon>Cannabaceae</taxon>
        <taxon>Cannabis</taxon>
    </lineage>
</organism>
<dbReference type="EnsemblPlants" id="evm.model.08.1851">
    <property type="protein sequence ID" value="cds.evm.model.08.1851"/>
    <property type="gene ID" value="evm.TU.08.1851"/>
</dbReference>
<dbReference type="GO" id="GO:0004523">
    <property type="term" value="F:RNA-DNA hybrid ribonuclease activity"/>
    <property type="evidence" value="ECO:0007669"/>
    <property type="project" value="InterPro"/>
</dbReference>
<evidence type="ECO:0000313" key="3">
    <source>
        <dbReference type="Proteomes" id="UP000596661"/>
    </source>
</evidence>